<dbReference type="InterPro" id="IPR036188">
    <property type="entry name" value="FAD/NAD-bd_sf"/>
</dbReference>
<keyword evidence="7 11" id="KW-0285">Flavoprotein</keyword>
<dbReference type="Pfam" id="PF01593">
    <property type="entry name" value="Amino_oxidase"/>
    <property type="match status" value="1"/>
</dbReference>
<dbReference type="GO" id="GO:0005737">
    <property type="term" value="C:cytoplasm"/>
    <property type="evidence" value="ECO:0007669"/>
    <property type="project" value="UniProtKB-SubCell"/>
</dbReference>
<comment type="cofactor">
    <cofactor evidence="2 11">
        <name>FAD</name>
        <dbReference type="ChEBI" id="CHEBI:57692"/>
    </cofactor>
</comment>
<keyword evidence="11" id="KW-0963">Cytoplasm</keyword>
<proteinExistence type="inferred from homology"/>
<evidence type="ECO:0000256" key="11">
    <source>
        <dbReference type="RuleBase" id="RU364052"/>
    </source>
</evidence>
<dbReference type="Gene3D" id="3.90.660.20">
    <property type="entry name" value="Protoporphyrinogen oxidase, mitochondrial, domain 2"/>
    <property type="match status" value="1"/>
</dbReference>
<evidence type="ECO:0000256" key="1">
    <source>
        <dbReference type="ARBA" id="ARBA00001755"/>
    </source>
</evidence>
<dbReference type="NCBIfam" id="TIGR00562">
    <property type="entry name" value="proto_IX_ox"/>
    <property type="match status" value="1"/>
</dbReference>
<name>A0A1X7NPQ7_9LACT</name>
<evidence type="ECO:0000256" key="7">
    <source>
        <dbReference type="ARBA" id="ARBA00022630"/>
    </source>
</evidence>
<dbReference type="EMBL" id="FXBJ01000002">
    <property type="protein sequence ID" value="SMH39992.1"/>
    <property type="molecule type" value="Genomic_DNA"/>
</dbReference>
<comment type="subcellular location">
    <subcellularLocation>
        <location evidence="11">Cytoplasm</location>
    </subcellularLocation>
</comment>
<dbReference type="Gene3D" id="3.50.50.60">
    <property type="entry name" value="FAD/NAD(P)-binding domain"/>
    <property type="match status" value="1"/>
</dbReference>
<keyword evidence="10 11" id="KW-0350">Heme biosynthesis</keyword>
<evidence type="ECO:0000256" key="10">
    <source>
        <dbReference type="ARBA" id="ARBA00023133"/>
    </source>
</evidence>
<evidence type="ECO:0000256" key="9">
    <source>
        <dbReference type="ARBA" id="ARBA00023002"/>
    </source>
</evidence>
<comment type="pathway">
    <text evidence="3 11">Porphyrin-containing compound metabolism; protoheme biosynthesis.</text>
</comment>
<reference evidence="13 14" key="1">
    <citation type="submission" date="2017-04" db="EMBL/GenBank/DDBJ databases">
        <authorList>
            <person name="Afonso C.L."/>
            <person name="Miller P.J."/>
            <person name="Scott M.A."/>
            <person name="Spackman E."/>
            <person name="Goraichik I."/>
            <person name="Dimitrov K.M."/>
            <person name="Suarez D.L."/>
            <person name="Swayne D.E."/>
        </authorList>
    </citation>
    <scope>NUCLEOTIDE SEQUENCE [LARGE SCALE GENOMIC DNA]</scope>
    <source>
        <strain evidence="13 14">LMG26642</strain>
    </source>
</reference>
<dbReference type="InterPro" id="IPR004572">
    <property type="entry name" value="Protoporphyrinogen_oxidase"/>
</dbReference>
<dbReference type="SUPFAM" id="SSF51905">
    <property type="entry name" value="FAD/NAD(P)-binding domain"/>
    <property type="match status" value="1"/>
</dbReference>
<dbReference type="EC" id="1.3.3.15" evidence="5 11"/>
<organism evidence="13 14">
    <name type="scientific">Carnobacterium iners</name>
    <dbReference type="NCBI Taxonomy" id="1073423"/>
    <lineage>
        <taxon>Bacteria</taxon>
        <taxon>Bacillati</taxon>
        <taxon>Bacillota</taxon>
        <taxon>Bacilli</taxon>
        <taxon>Lactobacillales</taxon>
        <taxon>Carnobacteriaceae</taxon>
        <taxon>Carnobacterium</taxon>
    </lineage>
</organism>
<dbReference type="Gene3D" id="1.10.3110.10">
    <property type="entry name" value="protoporphyrinogen ix oxidase, domain 3"/>
    <property type="match status" value="1"/>
</dbReference>
<evidence type="ECO:0000256" key="2">
    <source>
        <dbReference type="ARBA" id="ARBA00001974"/>
    </source>
</evidence>
<evidence type="ECO:0000256" key="3">
    <source>
        <dbReference type="ARBA" id="ARBA00004744"/>
    </source>
</evidence>
<keyword evidence="8 11" id="KW-0274">FAD</keyword>
<dbReference type="PANTHER" id="PTHR42923">
    <property type="entry name" value="PROTOPORPHYRINOGEN OXIDASE"/>
    <property type="match status" value="1"/>
</dbReference>
<dbReference type="SUPFAM" id="SSF54373">
    <property type="entry name" value="FAD-linked reductases, C-terminal domain"/>
    <property type="match status" value="1"/>
</dbReference>
<dbReference type="GO" id="GO:0004729">
    <property type="term" value="F:oxygen-dependent protoporphyrinogen oxidase activity"/>
    <property type="evidence" value="ECO:0007669"/>
    <property type="project" value="UniProtKB-UniRule"/>
</dbReference>
<keyword evidence="9 11" id="KW-0560">Oxidoreductase</keyword>
<dbReference type="InterPro" id="IPR050464">
    <property type="entry name" value="Zeta_carotene_desat/Oxidored"/>
</dbReference>
<gene>
    <name evidence="13" type="ORF">SAMN04488700_2306</name>
</gene>
<dbReference type="AlphaFoldDB" id="A0A1X7NPQ7"/>
<feature type="domain" description="Amine oxidase" evidence="12">
    <location>
        <begin position="15"/>
        <end position="449"/>
    </location>
</feature>
<comment type="catalytic activity">
    <reaction evidence="1">
        <text>coproporphyrinogen III + 3 O2 = coproporphyrin III + 3 H2O2</text>
        <dbReference type="Rhea" id="RHEA:43436"/>
        <dbReference type="ChEBI" id="CHEBI:15379"/>
        <dbReference type="ChEBI" id="CHEBI:16240"/>
        <dbReference type="ChEBI" id="CHEBI:57309"/>
        <dbReference type="ChEBI" id="CHEBI:131725"/>
        <dbReference type="EC" id="1.3.3.15"/>
    </reaction>
    <physiologicalReaction direction="left-to-right" evidence="1">
        <dbReference type="Rhea" id="RHEA:43437"/>
    </physiologicalReaction>
</comment>
<dbReference type="UniPathway" id="UPA00252"/>
<dbReference type="InterPro" id="IPR002937">
    <property type="entry name" value="Amino_oxidase"/>
</dbReference>
<dbReference type="Proteomes" id="UP000193435">
    <property type="component" value="Unassembled WGS sequence"/>
</dbReference>
<evidence type="ECO:0000313" key="13">
    <source>
        <dbReference type="EMBL" id="SMH39992.1"/>
    </source>
</evidence>
<dbReference type="PANTHER" id="PTHR42923:SF3">
    <property type="entry name" value="PROTOPORPHYRINOGEN OXIDASE"/>
    <property type="match status" value="1"/>
</dbReference>
<dbReference type="OrthoDB" id="9805195at2"/>
<accession>A0A1X7NPQ7</accession>
<comment type="similarity">
    <text evidence="4 11">Belongs to the protoporphyrinogen/coproporphyrinogen oxidase family. Coproporphyrinogen III oxidase subfamily.</text>
</comment>
<protein>
    <recommendedName>
        <fullName evidence="6 11">Coproporphyrinogen III oxidase</fullName>
        <ecNumber evidence="5 11">1.3.3.15</ecNumber>
    </recommendedName>
</protein>
<evidence type="ECO:0000259" key="12">
    <source>
        <dbReference type="Pfam" id="PF01593"/>
    </source>
</evidence>
<evidence type="ECO:0000313" key="14">
    <source>
        <dbReference type="Proteomes" id="UP000193435"/>
    </source>
</evidence>
<evidence type="ECO:0000256" key="5">
    <source>
        <dbReference type="ARBA" id="ARBA00012402"/>
    </source>
</evidence>
<evidence type="ECO:0000256" key="6">
    <source>
        <dbReference type="ARBA" id="ARBA00019046"/>
    </source>
</evidence>
<evidence type="ECO:0000256" key="8">
    <source>
        <dbReference type="ARBA" id="ARBA00022827"/>
    </source>
</evidence>
<dbReference type="STRING" id="1073423.SAMN04488700_2306"/>
<dbReference type="GO" id="GO:0006783">
    <property type="term" value="P:heme biosynthetic process"/>
    <property type="evidence" value="ECO:0007669"/>
    <property type="project" value="UniProtKB-UniRule"/>
</dbReference>
<evidence type="ECO:0000256" key="4">
    <source>
        <dbReference type="ARBA" id="ARBA00008310"/>
    </source>
</evidence>
<keyword evidence="14" id="KW-1185">Reference proteome</keyword>
<dbReference type="RefSeq" id="WP_085560327.1">
    <property type="nucleotide sequence ID" value="NZ_FOAH01000002.1"/>
</dbReference>
<comment type="function">
    <text evidence="11">Involved in coproporphyrin-dependent heme b biosynthesis. Catalyzes the oxidation of coproporphyrinogen III to coproporphyrin III.</text>
</comment>
<sequence>MKRAKKRIAIIGGGITGLTTAYRIKQKIEKEHLPFELILLEESLKVGGKIYTMKNKTRSIDLGAESIDTRYPEALELIKELGLEDQLIYSEGNKPDVFFYNRLYQLNYPTYNGIPIRRNDIWKGNLLTMYGKFVTYTSYFNTFKKLEKDVEISTYLKRLLGDEMVEHIVEPFFNKIYASDLDKIGIKASRELVYEIEMKYGSLQKGLAAHPELLDGSGNYVTFKNGLSVLTEALEEILKPHIQYRKKVFEIKKSDENVYVLDINHTEQVRVGAICMATPVTEYAKLIEHPEISRVFGNIETASVGYIVFGFSKKDIKNLPDGFGIVTPRRSDSFVTSVVFLDKKWPALNKEEDVLIGVNFGRNGEDALVSLSNKEIEKSILKDLNTILGITKEPLFRIIKRWEDAVPQFTVTQEEDIFHAKQILLDEYPGIYIAGQGLAGFSINHCIQQANVIGNKIIEYAKKQNCL</sequence>